<name>A0A3B6I6Q8_WHEAT</name>
<dbReference type="Gramene" id="TraesCS4A02G461300.1">
    <property type="protein sequence ID" value="TraesCS4A02G461300.1"/>
    <property type="gene ID" value="TraesCS4A02G461300"/>
</dbReference>
<feature type="domain" description="F-box" evidence="2">
    <location>
        <begin position="5"/>
        <end position="52"/>
    </location>
</feature>
<dbReference type="Proteomes" id="UP000019116">
    <property type="component" value="Chromosome 4A"/>
</dbReference>
<feature type="region of interest" description="Disordered" evidence="1">
    <location>
        <begin position="463"/>
        <end position="503"/>
    </location>
</feature>
<keyword evidence="4" id="KW-1185">Reference proteome</keyword>
<reference evidence="3" key="2">
    <citation type="submission" date="2018-10" db="UniProtKB">
        <authorList>
            <consortium name="EnsemblPlants"/>
        </authorList>
    </citation>
    <scope>IDENTIFICATION</scope>
</reference>
<dbReference type="Pfam" id="PF12937">
    <property type="entry name" value="F-box-like"/>
    <property type="match status" value="1"/>
</dbReference>
<protein>
    <recommendedName>
        <fullName evidence="2">F-box domain-containing protein</fullName>
    </recommendedName>
</protein>
<dbReference type="Gene3D" id="1.20.1280.50">
    <property type="match status" value="1"/>
</dbReference>
<accession>A0A3B6I6Q8</accession>
<dbReference type="PROSITE" id="PS50181">
    <property type="entry name" value="FBOX"/>
    <property type="match status" value="1"/>
</dbReference>
<dbReference type="PANTHER" id="PTHR31264:SF32">
    <property type="entry name" value="F-BOX DOMAIN-CONTAINING PROTEIN"/>
    <property type="match status" value="1"/>
</dbReference>
<dbReference type="InterPro" id="IPR036047">
    <property type="entry name" value="F-box-like_dom_sf"/>
</dbReference>
<evidence type="ECO:0000313" key="3">
    <source>
        <dbReference type="EnsemblPlants" id="TraesCS4A02G461300.1"/>
    </source>
</evidence>
<reference evidence="3" key="1">
    <citation type="submission" date="2018-08" db="EMBL/GenBank/DDBJ databases">
        <authorList>
            <person name="Rossello M."/>
        </authorList>
    </citation>
    <scope>NUCLEOTIDE SEQUENCE [LARGE SCALE GENOMIC DNA]</scope>
    <source>
        <strain evidence="3">cv. Chinese Spring</strain>
    </source>
</reference>
<dbReference type="InterPro" id="IPR001810">
    <property type="entry name" value="F-box_dom"/>
</dbReference>
<dbReference type="PANTHER" id="PTHR31264">
    <property type="entry name" value="OS07G0554500 PROTEIN-RELATED"/>
    <property type="match status" value="1"/>
</dbReference>
<gene>
    <name evidence="3" type="primary">LOC123083465</name>
</gene>
<dbReference type="KEGG" id="taes:123083465"/>
<dbReference type="SMART" id="SM00256">
    <property type="entry name" value="FBOX"/>
    <property type="match status" value="1"/>
</dbReference>
<feature type="compositionally biased region" description="Polar residues" evidence="1">
    <location>
        <begin position="477"/>
        <end position="491"/>
    </location>
</feature>
<dbReference type="EnsemblPlants" id="TraesCS4A02G461300.1">
    <property type="protein sequence ID" value="TraesCS4A02G461300.1"/>
    <property type="gene ID" value="TraesCS4A02G461300"/>
</dbReference>
<dbReference type="RefSeq" id="XP_044361440.1">
    <property type="nucleotide sequence ID" value="XM_044505505.1"/>
</dbReference>
<evidence type="ECO:0000313" key="4">
    <source>
        <dbReference type="Proteomes" id="UP000019116"/>
    </source>
</evidence>
<dbReference type="AlphaFoldDB" id="A0A3B6I6Q8"/>
<dbReference type="SUPFAM" id="SSF81383">
    <property type="entry name" value="F-box domain"/>
    <property type="match status" value="1"/>
</dbReference>
<organism evidence="3">
    <name type="scientific">Triticum aestivum</name>
    <name type="common">Wheat</name>
    <dbReference type="NCBI Taxonomy" id="4565"/>
    <lineage>
        <taxon>Eukaryota</taxon>
        <taxon>Viridiplantae</taxon>
        <taxon>Streptophyta</taxon>
        <taxon>Embryophyta</taxon>
        <taxon>Tracheophyta</taxon>
        <taxon>Spermatophyta</taxon>
        <taxon>Magnoliopsida</taxon>
        <taxon>Liliopsida</taxon>
        <taxon>Poales</taxon>
        <taxon>Poaceae</taxon>
        <taxon>BOP clade</taxon>
        <taxon>Pooideae</taxon>
        <taxon>Triticodae</taxon>
        <taxon>Triticeae</taxon>
        <taxon>Triticinae</taxon>
        <taxon>Triticum</taxon>
    </lineage>
</organism>
<dbReference type="OrthoDB" id="643896at2759"/>
<dbReference type="GeneID" id="123083465"/>
<sequence length="503" mass="55356">MAPPATSMADIPDVMLEEIFLRLTAAEDLARASTTCPSFRRVIADHAFLRRYRALHPPPLIGLLQDTFSPAQPPHPSAVAARAFLGFDFSCSSLLPSTPGHTWRPVDFFDGRALLAGPADKEDRQFWVRDLAVCDPIHHRYVLLPAVPDDLKALAPQLDLLNLEAFLAPGQNEDPLSFRVMCVAQCTTKLLILVFYSSLGGQGQWHAHTFDQWSGQATSASDGSFIHSHGGLSNRQFVHGCFYWHLHFRNELLVLDVRAMELSAIDLPPERGTNSFVLVEPAEGMLGMLTEGYGEDNDSDPFWLTYSILRNNQWHFNKVIQLPVNDAALVGVAGGYLLLEALYTTTAQEALKFGCFSVDVKTLQVEFFAELICSTICWFPTIIVCTNYLKRARSRHSLKILMWAMDQANSSVRVTTQRWAAFISFDTTPLALAMRAWTLRFHETVLALLAPASALAPICDPGRAGGDSHASDGAPDRSTSAFHPTGTTPSNSDPPPLGATHGK</sequence>
<evidence type="ECO:0000256" key="1">
    <source>
        <dbReference type="SAM" id="MobiDB-lite"/>
    </source>
</evidence>
<proteinExistence type="predicted"/>
<evidence type="ECO:0000259" key="2">
    <source>
        <dbReference type="PROSITE" id="PS50181"/>
    </source>
</evidence>